<dbReference type="AlphaFoldDB" id="A0A6M3JBC6"/>
<name>A0A6M3JBC6_9ZZZZ</name>
<gene>
    <name evidence="1" type="ORF">MM415B00358_0053</name>
</gene>
<evidence type="ECO:0000313" key="1">
    <source>
        <dbReference type="EMBL" id="QJA66291.1"/>
    </source>
</evidence>
<dbReference type="EMBL" id="MT141552">
    <property type="protein sequence ID" value="QJA66291.1"/>
    <property type="molecule type" value="Genomic_DNA"/>
</dbReference>
<accession>A0A6M3JBC6</accession>
<proteinExistence type="predicted"/>
<reference evidence="1" key="1">
    <citation type="submission" date="2020-03" db="EMBL/GenBank/DDBJ databases">
        <title>The deep terrestrial virosphere.</title>
        <authorList>
            <person name="Holmfeldt K."/>
            <person name="Nilsson E."/>
            <person name="Simone D."/>
            <person name="Lopez-Fernandez M."/>
            <person name="Wu X."/>
            <person name="de Brujin I."/>
            <person name="Lundin D."/>
            <person name="Andersson A."/>
            <person name="Bertilsson S."/>
            <person name="Dopson M."/>
        </authorList>
    </citation>
    <scope>NUCLEOTIDE SEQUENCE</scope>
    <source>
        <strain evidence="1">MM415B00358</strain>
    </source>
</reference>
<sequence length="126" mass="13486">MKKFIVVMISLALLLALVFTLTPLGTIALSYFSKIVAGIGQTQYTDEVMVSDIKVKGTKVEVSLTSVAQTQVGTEYAVKLYLNDVLAATLPVSWSVAQIPGTTKKITFAGLTLTTVTDIYVEVIAP</sequence>
<protein>
    <submittedName>
        <fullName evidence="1">Uncharacterized protein</fullName>
    </submittedName>
</protein>
<organism evidence="1">
    <name type="scientific">viral metagenome</name>
    <dbReference type="NCBI Taxonomy" id="1070528"/>
    <lineage>
        <taxon>unclassified sequences</taxon>
        <taxon>metagenomes</taxon>
        <taxon>organismal metagenomes</taxon>
    </lineage>
</organism>